<dbReference type="Proteomes" id="UP001152622">
    <property type="component" value="Chromosome 1"/>
</dbReference>
<evidence type="ECO:0000313" key="2">
    <source>
        <dbReference type="EMBL" id="KAJ8380105.1"/>
    </source>
</evidence>
<feature type="region of interest" description="Disordered" evidence="1">
    <location>
        <begin position="1"/>
        <end position="153"/>
    </location>
</feature>
<proteinExistence type="predicted"/>
<feature type="compositionally biased region" description="Low complexity" evidence="1">
    <location>
        <begin position="9"/>
        <end position="18"/>
    </location>
</feature>
<name>A0A9Q1G9L8_SYNKA</name>
<accession>A0A9Q1G9L8</accession>
<feature type="compositionally biased region" description="Pro residues" evidence="1">
    <location>
        <begin position="122"/>
        <end position="131"/>
    </location>
</feature>
<gene>
    <name evidence="2" type="ORF">SKAU_G00008830</name>
</gene>
<protein>
    <submittedName>
        <fullName evidence="2">Uncharacterized protein</fullName>
    </submittedName>
</protein>
<sequence>MQSAGLIWGLSSPSSQGGQLEGEMKTKVHPLRLKQRKVKFGALPRLRSPSNEPLKVWGSETAEEGGDNAPYLSDSPCPLPAPPVGSTPVSRSPQWAPVRGTAIPQTGAPGLHRGPRIKSGRPAPPPRPPLSRSPHQPISSSELHFHRQLWSPF</sequence>
<feature type="compositionally biased region" description="Basic residues" evidence="1">
    <location>
        <begin position="27"/>
        <end position="39"/>
    </location>
</feature>
<comment type="caution">
    <text evidence="2">The sequence shown here is derived from an EMBL/GenBank/DDBJ whole genome shotgun (WGS) entry which is preliminary data.</text>
</comment>
<dbReference type="EMBL" id="JAINUF010000001">
    <property type="protein sequence ID" value="KAJ8380105.1"/>
    <property type="molecule type" value="Genomic_DNA"/>
</dbReference>
<evidence type="ECO:0000313" key="3">
    <source>
        <dbReference type="Proteomes" id="UP001152622"/>
    </source>
</evidence>
<keyword evidence="3" id="KW-1185">Reference proteome</keyword>
<evidence type="ECO:0000256" key="1">
    <source>
        <dbReference type="SAM" id="MobiDB-lite"/>
    </source>
</evidence>
<organism evidence="2 3">
    <name type="scientific">Synaphobranchus kaupii</name>
    <name type="common">Kaup's arrowtooth eel</name>
    <dbReference type="NCBI Taxonomy" id="118154"/>
    <lineage>
        <taxon>Eukaryota</taxon>
        <taxon>Metazoa</taxon>
        <taxon>Chordata</taxon>
        <taxon>Craniata</taxon>
        <taxon>Vertebrata</taxon>
        <taxon>Euteleostomi</taxon>
        <taxon>Actinopterygii</taxon>
        <taxon>Neopterygii</taxon>
        <taxon>Teleostei</taxon>
        <taxon>Anguilliformes</taxon>
        <taxon>Synaphobranchidae</taxon>
        <taxon>Synaphobranchus</taxon>
    </lineage>
</organism>
<reference evidence="2" key="1">
    <citation type="journal article" date="2023" name="Science">
        <title>Genome structures resolve the early diversification of teleost fishes.</title>
        <authorList>
            <person name="Parey E."/>
            <person name="Louis A."/>
            <person name="Montfort J."/>
            <person name="Bouchez O."/>
            <person name="Roques C."/>
            <person name="Iampietro C."/>
            <person name="Lluch J."/>
            <person name="Castinel A."/>
            <person name="Donnadieu C."/>
            <person name="Desvignes T."/>
            <person name="Floi Bucao C."/>
            <person name="Jouanno E."/>
            <person name="Wen M."/>
            <person name="Mejri S."/>
            <person name="Dirks R."/>
            <person name="Jansen H."/>
            <person name="Henkel C."/>
            <person name="Chen W.J."/>
            <person name="Zahm M."/>
            <person name="Cabau C."/>
            <person name="Klopp C."/>
            <person name="Thompson A.W."/>
            <person name="Robinson-Rechavi M."/>
            <person name="Braasch I."/>
            <person name="Lecointre G."/>
            <person name="Bobe J."/>
            <person name="Postlethwait J.H."/>
            <person name="Berthelot C."/>
            <person name="Roest Crollius H."/>
            <person name="Guiguen Y."/>
        </authorList>
    </citation>
    <scope>NUCLEOTIDE SEQUENCE</scope>
    <source>
        <strain evidence="2">WJC10195</strain>
    </source>
</reference>
<dbReference type="AlphaFoldDB" id="A0A9Q1G9L8"/>